<evidence type="ECO:0000313" key="2">
    <source>
        <dbReference type="Proteomes" id="UP000199421"/>
    </source>
</evidence>
<evidence type="ECO:0000313" key="1">
    <source>
        <dbReference type="EMBL" id="SEL15838.1"/>
    </source>
</evidence>
<protein>
    <submittedName>
        <fullName evidence="1">Uncharacterized protein</fullName>
    </submittedName>
</protein>
<organism evidence="1 2">
    <name type="scientific">Olivibacter domesticus</name>
    <name type="common">Pseudosphingobacterium domesticum</name>
    <dbReference type="NCBI Taxonomy" id="407022"/>
    <lineage>
        <taxon>Bacteria</taxon>
        <taxon>Pseudomonadati</taxon>
        <taxon>Bacteroidota</taxon>
        <taxon>Sphingobacteriia</taxon>
        <taxon>Sphingobacteriales</taxon>
        <taxon>Sphingobacteriaceae</taxon>
        <taxon>Olivibacter</taxon>
    </lineage>
</organism>
<sequence length="93" mass="10307">MMYLEDETVIGYYLPSLGDGLIIAKTPAARLALTKLHLRKQDCLIFPQDNINLVNFLSDNGHTATSSTKRMRLGASLPLKMKNIYNRIGGNLG</sequence>
<name>A0A1H7MYJ7_OLID1</name>
<keyword evidence="2" id="KW-1185">Reference proteome</keyword>
<dbReference type="Gene3D" id="3.40.630.90">
    <property type="match status" value="1"/>
</dbReference>
<dbReference type="Proteomes" id="UP000199421">
    <property type="component" value="Unassembled WGS sequence"/>
</dbReference>
<reference evidence="2" key="1">
    <citation type="submission" date="2016-10" db="EMBL/GenBank/DDBJ databases">
        <authorList>
            <person name="Varghese N."/>
            <person name="Submissions S."/>
        </authorList>
    </citation>
    <scope>NUCLEOTIDE SEQUENCE [LARGE SCALE GENOMIC DNA]</scope>
    <source>
        <strain evidence="2">DSM 18733</strain>
    </source>
</reference>
<proteinExistence type="predicted"/>
<accession>A0A1H7MYJ7</accession>
<dbReference type="AlphaFoldDB" id="A0A1H7MYJ7"/>
<gene>
    <name evidence="1" type="ORF">SAMN05661044_02162</name>
</gene>
<dbReference type="EMBL" id="FOAF01000001">
    <property type="protein sequence ID" value="SEL15838.1"/>
    <property type="molecule type" value="Genomic_DNA"/>
</dbReference>